<evidence type="ECO:0000256" key="1">
    <source>
        <dbReference type="ARBA" id="ARBA00022723"/>
    </source>
</evidence>
<keyword evidence="3" id="KW-0040">ANK repeat</keyword>
<sequence length="471" mass="52400">MESDTILCGDCNATNPRWASVNRGVYLCDDCSAVHRYLGRHISQVKHLKLSRWRPTQLAMINYLAKANVNRFWEHLIYEQQLAKKEQKPSTTVQKPKPTDAAFTVKADFIRRKYIFLEFFRKPKSMNQEDLNQQLHASVRTGVLETSLYLLALGANPNAIHSTKGTTAVHVACQNSQVGQLELLMAYGGDVCAIDSNNSTPIDIALNTGSAAAETNDNLSSNSDLTSQVNLDQKLRSAWSPLMDALIGSFYEVTDGLAYYLCRRVPDHKAAVFGDKSNTAPLPPPIPGSPMLVNAPNCHFIIPSSFFNSLPHGSPSRTSEQRKRLRRLTTNAFEGLCIDVYDEAERRLTNSIMLDQRAQKQDPNAGSSLPFLPPNTAYSSVRNQARQKLGRLSPEEFQALALDTLCEAATRLVPLFPAKKAPLTPKPRHPAFSEKLPKHRSQATPSNGNEESQYDDPIYDQVSVPHRSGKR</sequence>
<proteinExistence type="predicted"/>
<dbReference type="InterPro" id="IPR013724">
    <property type="entry name" value="GIT_SHD"/>
</dbReference>
<dbReference type="SMART" id="SM00105">
    <property type="entry name" value="ArfGap"/>
    <property type="match status" value="1"/>
</dbReference>
<dbReference type="SMART" id="SM00248">
    <property type="entry name" value="ANK"/>
    <property type="match status" value="2"/>
</dbReference>
<evidence type="ECO:0000256" key="4">
    <source>
        <dbReference type="PROSITE-ProRule" id="PRU00288"/>
    </source>
</evidence>
<evidence type="ECO:0000256" key="2">
    <source>
        <dbReference type="ARBA" id="ARBA00022833"/>
    </source>
</evidence>
<feature type="region of interest" description="Disordered" evidence="5">
    <location>
        <begin position="357"/>
        <end position="377"/>
    </location>
</feature>
<dbReference type="SUPFAM" id="SSF48403">
    <property type="entry name" value="Ankyrin repeat"/>
    <property type="match status" value="1"/>
</dbReference>
<dbReference type="PROSITE" id="PS50115">
    <property type="entry name" value="ARFGAP"/>
    <property type="match status" value="1"/>
</dbReference>
<feature type="region of interest" description="Disordered" evidence="5">
    <location>
        <begin position="419"/>
        <end position="471"/>
    </location>
</feature>
<dbReference type="PROSITE" id="PS50297">
    <property type="entry name" value="ANK_REP_REGION"/>
    <property type="match status" value="1"/>
</dbReference>
<organism evidence="7 8">
    <name type="scientific">Cichlidogyrus casuarinus</name>
    <dbReference type="NCBI Taxonomy" id="1844966"/>
    <lineage>
        <taxon>Eukaryota</taxon>
        <taxon>Metazoa</taxon>
        <taxon>Spiralia</taxon>
        <taxon>Lophotrochozoa</taxon>
        <taxon>Platyhelminthes</taxon>
        <taxon>Monogenea</taxon>
        <taxon>Monopisthocotylea</taxon>
        <taxon>Dactylogyridea</taxon>
        <taxon>Ancyrocephalidae</taxon>
        <taxon>Cichlidogyrus</taxon>
    </lineage>
</organism>
<feature type="domain" description="Arf-GAP" evidence="6">
    <location>
        <begin position="1"/>
        <end position="129"/>
    </location>
</feature>
<dbReference type="PANTHER" id="PTHR46097:SF3">
    <property type="entry name" value="ARF GTPASE-ACTIVATING PROTEIN GIT"/>
    <property type="match status" value="1"/>
</dbReference>
<keyword evidence="4" id="KW-0863">Zinc-finger</keyword>
<gene>
    <name evidence="7" type="primary">GIT2_2</name>
    <name evidence="7" type="ORF">Ciccas_008810</name>
</gene>
<protein>
    <submittedName>
        <fullName evidence="7">Glycerophosphoinositol permease</fullName>
    </submittedName>
</protein>
<dbReference type="InterPro" id="IPR038508">
    <property type="entry name" value="ArfGAP_dom_sf"/>
</dbReference>
<keyword evidence="1" id="KW-0479">Metal-binding</keyword>
<evidence type="ECO:0000313" key="8">
    <source>
        <dbReference type="Proteomes" id="UP001626550"/>
    </source>
</evidence>
<comment type="caution">
    <text evidence="7">The sequence shown here is derived from an EMBL/GenBank/DDBJ whole genome shotgun (WGS) entry which is preliminary data.</text>
</comment>
<dbReference type="PRINTS" id="PR00405">
    <property type="entry name" value="REVINTRACTNG"/>
</dbReference>
<dbReference type="GO" id="GO:0008270">
    <property type="term" value="F:zinc ion binding"/>
    <property type="evidence" value="ECO:0007669"/>
    <property type="project" value="UniProtKB-KW"/>
</dbReference>
<dbReference type="CDD" id="cd08833">
    <property type="entry name" value="ArfGap_GIT"/>
    <property type="match status" value="1"/>
</dbReference>
<dbReference type="PROSITE" id="PS50088">
    <property type="entry name" value="ANK_REPEAT"/>
    <property type="match status" value="1"/>
</dbReference>
<reference evidence="7 8" key="1">
    <citation type="submission" date="2024-11" db="EMBL/GenBank/DDBJ databases">
        <title>Adaptive evolution of stress response genes in parasites aligns with host niche diversity.</title>
        <authorList>
            <person name="Hahn C."/>
            <person name="Resl P."/>
        </authorList>
    </citation>
    <scope>NUCLEOTIDE SEQUENCE [LARGE SCALE GENOMIC DNA]</scope>
    <source>
        <strain evidence="7">EGGRZ-B1_66</strain>
        <tissue evidence="7">Body</tissue>
    </source>
</reference>
<dbReference type="Pfam" id="PF08518">
    <property type="entry name" value="GIT_SHD"/>
    <property type="match status" value="1"/>
</dbReference>
<dbReference type="InterPro" id="IPR036770">
    <property type="entry name" value="Ankyrin_rpt-contain_sf"/>
</dbReference>
<name>A0ABD2PZF3_9PLAT</name>
<dbReference type="Proteomes" id="UP001626550">
    <property type="component" value="Unassembled WGS sequence"/>
</dbReference>
<dbReference type="InterPro" id="IPR037278">
    <property type="entry name" value="ARFGAP/RecO"/>
</dbReference>
<dbReference type="SUPFAM" id="SSF57863">
    <property type="entry name" value="ArfGap/RecO-like zinc finger"/>
    <property type="match status" value="1"/>
</dbReference>
<evidence type="ECO:0000256" key="3">
    <source>
        <dbReference type="PROSITE-ProRule" id="PRU00023"/>
    </source>
</evidence>
<dbReference type="InterPro" id="IPR001164">
    <property type="entry name" value="ArfGAP_dom"/>
</dbReference>
<dbReference type="InterPro" id="IPR047161">
    <property type="entry name" value="GIT-like"/>
</dbReference>
<dbReference type="PANTHER" id="PTHR46097">
    <property type="entry name" value="G PROTEIN-COUPLED RECEPTOR KINASE INTERACTING ARFGAP"/>
    <property type="match status" value="1"/>
</dbReference>
<feature type="repeat" description="ANK" evidence="3">
    <location>
        <begin position="164"/>
        <end position="196"/>
    </location>
</feature>
<evidence type="ECO:0000259" key="6">
    <source>
        <dbReference type="PROSITE" id="PS50115"/>
    </source>
</evidence>
<dbReference type="Gene3D" id="1.10.220.150">
    <property type="entry name" value="Arf GTPase activating protein"/>
    <property type="match status" value="1"/>
</dbReference>
<dbReference type="AlphaFoldDB" id="A0ABD2PZF3"/>
<keyword evidence="8" id="KW-1185">Reference proteome</keyword>
<evidence type="ECO:0000256" key="5">
    <source>
        <dbReference type="SAM" id="MobiDB-lite"/>
    </source>
</evidence>
<dbReference type="Pfam" id="PF01412">
    <property type="entry name" value="ArfGap"/>
    <property type="match status" value="1"/>
</dbReference>
<keyword evidence="2" id="KW-0862">Zinc</keyword>
<dbReference type="SMART" id="SM00555">
    <property type="entry name" value="GIT"/>
    <property type="match status" value="2"/>
</dbReference>
<dbReference type="InterPro" id="IPR002110">
    <property type="entry name" value="Ankyrin_rpt"/>
</dbReference>
<dbReference type="EMBL" id="JBJKFK010001635">
    <property type="protein sequence ID" value="KAL3312595.1"/>
    <property type="molecule type" value="Genomic_DNA"/>
</dbReference>
<accession>A0ABD2PZF3</accession>
<feature type="compositionally biased region" description="Polar residues" evidence="5">
    <location>
        <begin position="442"/>
        <end position="451"/>
    </location>
</feature>
<evidence type="ECO:0000313" key="7">
    <source>
        <dbReference type="EMBL" id="KAL3312595.1"/>
    </source>
</evidence>
<dbReference type="Gene3D" id="1.25.40.20">
    <property type="entry name" value="Ankyrin repeat-containing domain"/>
    <property type="match status" value="1"/>
</dbReference>